<sequence length="88" mass="9759">MDEVLAPFFHSRQIGGFVAGISVSADNIFKKGMSAVTVSGRVRPALKKFEPVKKRPLEADLIEVVGKKTKPLWHIVAMEPVVDPLLRY</sequence>
<accession>A0A8S4A8D6</accession>
<gene>
    <name evidence="1" type="ORF">CUNI_LOCUS20109</name>
</gene>
<organism evidence="1 2">
    <name type="scientific">Candidula unifasciata</name>
    <dbReference type="NCBI Taxonomy" id="100452"/>
    <lineage>
        <taxon>Eukaryota</taxon>
        <taxon>Metazoa</taxon>
        <taxon>Spiralia</taxon>
        <taxon>Lophotrochozoa</taxon>
        <taxon>Mollusca</taxon>
        <taxon>Gastropoda</taxon>
        <taxon>Heterobranchia</taxon>
        <taxon>Euthyneura</taxon>
        <taxon>Panpulmonata</taxon>
        <taxon>Eupulmonata</taxon>
        <taxon>Stylommatophora</taxon>
        <taxon>Helicina</taxon>
        <taxon>Helicoidea</taxon>
        <taxon>Geomitridae</taxon>
        <taxon>Candidula</taxon>
    </lineage>
</organism>
<name>A0A8S4A8D6_9EUPU</name>
<evidence type="ECO:0000313" key="2">
    <source>
        <dbReference type="Proteomes" id="UP000678393"/>
    </source>
</evidence>
<dbReference type="EMBL" id="CAJHNH020007334">
    <property type="protein sequence ID" value="CAG5134551.1"/>
    <property type="molecule type" value="Genomic_DNA"/>
</dbReference>
<comment type="caution">
    <text evidence="1">The sequence shown here is derived from an EMBL/GenBank/DDBJ whole genome shotgun (WGS) entry which is preliminary data.</text>
</comment>
<dbReference type="Proteomes" id="UP000678393">
    <property type="component" value="Unassembled WGS sequence"/>
</dbReference>
<dbReference type="AlphaFoldDB" id="A0A8S4A8D6"/>
<reference evidence="1" key="1">
    <citation type="submission" date="2021-04" db="EMBL/GenBank/DDBJ databases">
        <authorList>
            <consortium name="Molecular Ecology Group"/>
        </authorList>
    </citation>
    <scope>NUCLEOTIDE SEQUENCE</scope>
</reference>
<proteinExistence type="predicted"/>
<feature type="non-terminal residue" evidence="1">
    <location>
        <position position="1"/>
    </location>
</feature>
<keyword evidence="2" id="KW-1185">Reference proteome</keyword>
<protein>
    <submittedName>
        <fullName evidence="1">Uncharacterized protein</fullName>
    </submittedName>
</protein>
<evidence type="ECO:0000313" key="1">
    <source>
        <dbReference type="EMBL" id="CAG5134551.1"/>
    </source>
</evidence>